<dbReference type="GO" id="GO:0016020">
    <property type="term" value="C:membrane"/>
    <property type="evidence" value="ECO:0007669"/>
    <property type="project" value="UniProtKB-SubCell"/>
</dbReference>
<evidence type="ECO:0000256" key="10">
    <source>
        <dbReference type="ARBA" id="ARBA00022840"/>
    </source>
</evidence>
<proteinExistence type="inferred from homology"/>
<evidence type="ECO:0000256" key="2">
    <source>
        <dbReference type="ARBA" id="ARBA00004370"/>
    </source>
</evidence>
<dbReference type="InterPro" id="IPR041664">
    <property type="entry name" value="AAA_16"/>
</dbReference>
<keyword evidence="10" id="KW-0067">ATP-binding</keyword>
<dbReference type="InterPro" id="IPR011006">
    <property type="entry name" value="CheY-like_superfamily"/>
</dbReference>
<evidence type="ECO:0000256" key="1">
    <source>
        <dbReference type="ARBA" id="ARBA00000085"/>
    </source>
</evidence>
<feature type="domain" description="Protein kinase" evidence="16">
    <location>
        <begin position="12"/>
        <end position="307"/>
    </location>
</feature>
<dbReference type="SUPFAM" id="SSF52540">
    <property type="entry name" value="P-loop containing nucleoside triphosphate hydrolases"/>
    <property type="match status" value="1"/>
</dbReference>
<dbReference type="CDD" id="cd16922">
    <property type="entry name" value="HATPase_EvgS-ArcB-TorS-like"/>
    <property type="match status" value="1"/>
</dbReference>
<keyword evidence="8" id="KW-0547">Nucleotide-binding</keyword>
<dbReference type="PROSITE" id="PS50110">
    <property type="entry name" value="RESPONSE_REGULATORY"/>
    <property type="match status" value="1"/>
</dbReference>
<evidence type="ECO:0000259" key="17">
    <source>
        <dbReference type="PROSITE" id="PS50109"/>
    </source>
</evidence>
<dbReference type="CDD" id="cd14014">
    <property type="entry name" value="STKc_PknB_like"/>
    <property type="match status" value="1"/>
</dbReference>
<evidence type="ECO:0000256" key="11">
    <source>
        <dbReference type="ARBA" id="ARBA00022989"/>
    </source>
</evidence>
<keyword evidence="12" id="KW-0902">Two-component regulatory system</keyword>
<comment type="catalytic activity">
    <reaction evidence="1">
        <text>ATP + protein L-histidine = ADP + protein N-phospho-L-histidine.</text>
        <dbReference type="EC" id="2.7.13.3"/>
    </reaction>
</comment>
<dbReference type="Pfam" id="PF00069">
    <property type="entry name" value="Pkinase"/>
    <property type="match status" value="1"/>
</dbReference>
<accession>A0A8J7IX73</accession>
<dbReference type="InterPro" id="IPR001789">
    <property type="entry name" value="Sig_transdc_resp-reg_receiver"/>
</dbReference>
<dbReference type="SUPFAM" id="SSF56112">
    <property type="entry name" value="Protein kinase-like (PK-like)"/>
    <property type="match status" value="1"/>
</dbReference>
<keyword evidence="13" id="KW-0472">Membrane</keyword>
<dbReference type="SUPFAM" id="SSF52172">
    <property type="entry name" value="CheY-like"/>
    <property type="match status" value="1"/>
</dbReference>
<feature type="domain" description="Histidine kinase" evidence="17">
    <location>
        <begin position="1564"/>
        <end position="1784"/>
    </location>
</feature>
<evidence type="ECO:0000256" key="15">
    <source>
        <dbReference type="PROSITE-ProRule" id="PRU00169"/>
    </source>
</evidence>
<dbReference type="InterPro" id="IPR003018">
    <property type="entry name" value="GAF"/>
</dbReference>
<dbReference type="InterPro" id="IPR005467">
    <property type="entry name" value="His_kinase_dom"/>
</dbReference>
<comment type="similarity">
    <text evidence="3">In the N-terminal section; belongs to the phytochrome family.</text>
</comment>
<dbReference type="GO" id="GO:0005524">
    <property type="term" value="F:ATP binding"/>
    <property type="evidence" value="ECO:0007669"/>
    <property type="project" value="UniProtKB-KW"/>
</dbReference>
<dbReference type="CDD" id="cd17546">
    <property type="entry name" value="REC_hyHK_CKI1_RcsC-like"/>
    <property type="match status" value="1"/>
</dbReference>
<dbReference type="SUPFAM" id="SSF47384">
    <property type="entry name" value="Homodimeric domain of signal transducing histidine kinase"/>
    <property type="match status" value="1"/>
</dbReference>
<evidence type="ECO:0000259" key="16">
    <source>
        <dbReference type="PROSITE" id="PS50011"/>
    </source>
</evidence>
<dbReference type="InterPro" id="IPR008271">
    <property type="entry name" value="Ser/Thr_kinase_AS"/>
</dbReference>
<gene>
    <name evidence="19" type="ORF">IQ249_21800</name>
</gene>
<keyword evidence="9" id="KW-0418">Kinase</keyword>
<evidence type="ECO:0000256" key="9">
    <source>
        <dbReference type="ARBA" id="ARBA00022777"/>
    </source>
</evidence>
<name>A0A8J7IX73_9CYAN</name>
<dbReference type="Pfam" id="PF00512">
    <property type="entry name" value="HisKA"/>
    <property type="match status" value="1"/>
</dbReference>
<dbReference type="InterPro" id="IPR011009">
    <property type="entry name" value="Kinase-like_dom_sf"/>
</dbReference>
<dbReference type="RefSeq" id="WP_194031612.1">
    <property type="nucleotide sequence ID" value="NZ_JADEWZ010000050.1"/>
</dbReference>
<dbReference type="Pfam" id="PF02518">
    <property type="entry name" value="HATPase_c"/>
    <property type="match status" value="1"/>
</dbReference>
<dbReference type="PANTHER" id="PTHR43642">
    <property type="entry name" value="HYBRID SIGNAL TRANSDUCTION HISTIDINE KINASE G"/>
    <property type="match status" value="1"/>
</dbReference>
<dbReference type="PROSITE" id="PS50011">
    <property type="entry name" value="PROTEIN_KINASE_DOM"/>
    <property type="match status" value="1"/>
</dbReference>
<keyword evidence="20" id="KW-1185">Reference proteome</keyword>
<dbReference type="GO" id="GO:0000155">
    <property type="term" value="F:phosphorelay sensor kinase activity"/>
    <property type="evidence" value="ECO:0007669"/>
    <property type="project" value="InterPro"/>
</dbReference>
<evidence type="ECO:0000259" key="18">
    <source>
        <dbReference type="PROSITE" id="PS50110"/>
    </source>
</evidence>
<dbReference type="Gene3D" id="1.10.287.130">
    <property type="match status" value="1"/>
</dbReference>
<dbReference type="InterPro" id="IPR027417">
    <property type="entry name" value="P-loop_NTPase"/>
</dbReference>
<dbReference type="InterPro" id="IPR004358">
    <property type="entry name" value="Sig_transdc_His_kin-like_C"/>
</dbReference>
<dbReference type="SMART" id="SM00220">
    <property type="entry name" value="S_TKc"/>
    <property type="match status" value="1"/>
</dbReference>
<evidence type="ECO:0000256" key="8">
    <source>
        <dbReference type="ARBA" id="ARBA00022741"/>
    </source>
</evidence>
<dbReference type="InterPro" id="IPR029016">
    <property type="entry name" value="GAF-like_dom_sf"/>
</dbReference>
<dbReference type="InterPro" id="IPR053159">
    <property type="entry name" value="Hybrid_Histidine_Kinase"/>
</dbReference>
<dbReference type="SMART" id="SM00387">
    <property type="entry name" value="HATPase_c"/>
    <property type="match status" value="1"/>
</dbReference>
<keyword evidence="5 15" id="KW-0597">Phosphoprotein</keyword>
<keyword evidence="7" id="KW-0812">Transmembrane</keyword>
<dbReference type="CDD" id="cd00082">
    <property type="entry name" value="HisKA"/>
    <property type="match status" value="1"/>
</dbReference>
<dbReference type="FunFam" id="1.10.287.130:FF:000004">
    <property type="entry name" value="Ethylene receptor 1"/>
    <property type="match status" value="1"/>
</dbReference>
<comment type="caution">
    <text evidence="19">The sequence shown here is derived from an EMBL/GenBank/DDBJ whole genome shotgun (WGS) entry which is preliminary data.</text>
</comment>
<evidence type="ECO:0000256" key="14">
    <source>
        <dbReference type="ARBA" id="ARBA00074306"/>
    </source>
</evidence>
<evidence type="ECO:0000256" key="6">
    <source>
        <dbReference type="ARBA" id="ARBA00022679"/>
    </source>
</evidence>
<evidence type="ECO:0000313" key="19">
    <source>
        <dbReference type="EMBL" id="MBE9118528.1"/>
    </source>
</evidence>
<organism evidence="19 20">
    <name type="scientific">Lusitaniella coriacea LEGE 07157</name>
    <dbReference type="NCBI Taxonomy" id="945747"/>
    <lineage>
        <taxon>Bacteria</taxon>
        <taxon>Bacillati</taxon>
        <taxon>Cyanobacteriota</taxon>
        <taxon>Cyanophyceae</taxon>
        <taxon>Spirulinales</taxon>
        <taxon>Lusitaniellaceae</taxon>
        <taxon>Lusitaniella</taxon>
    </lineage>
</organism>
<dbReference type="Pfam" id="PF13191">
    <property type="entry name" value="AAA_16"/>
    <property type="match status" value="1"/>
</dbReference>
<evidence type="ECO:0000256" key="12">
    <source>
        <dbReference type="ARBA" id="ARBA00023012"/>
    </source>
</evidence>
<dbReference type="FunFam" id="3.30.565.10:FF:000010">
    <property type="entry name" value="Sensor histidine kinase RcsC"/>
    <property type="match status" value="1"/>
</dbReference>
<dbReference type="SMART" id="SM00388">
    <property type="entry name" value="HisKA"/>
    <property type="match status" value="1"/>
</dbReference>
<dbReference type="Gene3D" id="3.40.50.2300">
    <property type="match status" value="1"/>
</dbReference>
<dbReference type="InterPro" id="IPR003661">
    <property type="entry name" value="HisK_dim/P_dom"/>
</dbReference>
<evidence type="ECO:0000256" key="3">
    <source>
        <dbReference type="ARBA" id="ARBA00006402"/>
    </source>
</evidence>
<feature type="modified residue" description="4-aspartylphosphate" evidence="15">
    <location>
        <position position="1860"/>
    </location>
</feature>
<dbReference type="EMBL" id="JADEWZ010000050">
    <property type="protein sequence ID" value="MBE9118528.1"/>
    <property type="molecule type" value="Genomic_DNA"/>
</dbReference>
<keyword evidence="6" id="KW-0808">Transferase</keyword>
<keyword evidence="11" id="KW-1133">Transmembrane helix</keyword>
<comment type="subcellular location">
    <subcellularLocation>
        <location evidence="2">Membrane</location>
    </subcellularLocation>
</comment>
<protein>
    <recommendedName>
        <fullName evidence="14">Circadian input-output histidine kinase CikA</fullName>
        <ecNumber evidence="4">2.7.13.3</ecNumber>
    </recommendedName>
</protein>
<dbReference type="InterPro" id="IPR036890">
    <property type="entry name" value="HATPase_C_sf"/>
</dbReference>
<evidence type="ECO:0000256" key="13">
    <source>
        <dbReference type="ARBA" id="ARBA00023136"/>
    </source>
</evidence>
<dbReference type="SUPFAM" id="SSF55781">
    <property type="entry name" value="GAF domain-like"/>
    <property type="match status" value="1"/>
</dbReference>
<dbReference type="SMART" id="SM00065">
    <property type="entry name" value="GAF"/>
    <property type="match status" value="1"/>
</dbReference>
<dbReference type="Pfam" id="PF00072">
    <property type="entry name" value="Response_reg"/>
    <property type="match status" value="1"/>
</dbReference>
<dbReference type="InterPro" id="IPR003594">
    <property type="entry name" value="HATPase_dom"/>
</dbReference>
<dbReference type="Gene3D" id="1.10.510.10">
    <property type="entry name" value="Transferase(Phosphotransferase) domain 1"/>
    <property type="match status" value="1"/>
</dbReference>
<reference evidence="19" key="1">
    <citation type="submission" date="2020-10" db="EMBL/GenBank/DDBJ databases">
        <authorList>
            <person name="Castelo-Branco R."/>
            <person name="Eusebio N."/>
            <person name="Adriana R."/>
            <person name="Vieira A."/>
            <person name="Brugerolle De Fraissinette N."/>
            <person name="Rezende De Castro R."/>
            <person name="Schneider M.P."/>
            <person name="Vasconcelos V."/>
            <person name="Leao P.N."/>
        </authorList>
    </citation>
    <scope>NUCLEOTIDE SEQUENCE</scope>
    <source>
        <strain evidence="19">LEGE 07157</strain>
    </source>
</reference>
<evidence type="ECO:0000256" key="5">
    <source>
        <dbReference type="ARBA" id="ARBA00022553"/>
    </source>
</evidence>
<dbReference type="Gene3D" id="3.30.565.10">
    <property type="entry name" value="Histidine kinase-like ATPase, C-terminal domain"/>
    <property type="match status" value="1"/>
</dbReference>
<dbReference type="SMART" id="SM00448">
    <property type="entry name" value="REC"/>
    <property type="match status" value="1"/>
</dbReference>
<dbReference type="PROSITE" id="PS50109">
    <property type="entry name" value="HIS_KIN"/>
    <property type="match status" value="1"/>
</dbReference>
<feature type="domain" description="Response regulatory" evidence="18">
    <location>
        <begin position="1811"/>
        <end position="1929"/>
    </location>
</feature>
<dbReference type="Pfam" id="PF01590">
    <property type="entry name" value="GAF"/>
    <property type="match status" value="1"/>
</dbReference>
<dbReference type="Gene3D" id="3.40.50.300">
    <property type="entry name" value="P-loop containing nucleotide triphosphate hydrolases"/>
    <property type="match status" value="1"/>
</dbReference>
<dbReference type="EC" id="2.7.13.3" evidence="4"/>
<dbReference type="PROSITE" id="PS00108">
    <property type="entry name" value="PROTEIN_KINASE_ST"/>
    <property type="match status" value="1"/>
</dbReference>
<dbReference type="SUPFAM" id="SSF55874">
    <property type="entry name" value="ATPase domain of HSP90 chaperone/DNA topoisomerase II/histidine kinase"/>
    <property type="match status" value="1"/>
</dbReference>
<dbReference type="PANTHER" id="PTHR43642:SF1">
    <property type="entry name" value="HYBRID SIGNAL TRANSDUCTION HISTIDINE KINASE G"/>
    <property type="match status" value="1"/>
</dbReference>
<dbReference type="InterPro" id="IPR000719">
    <property type="entry name" value="Prot_kinase_dom"/>
</dbReference>
<dbReference type="Proteomes" id="UP000654482">
    <property type="component" value="Unassembled WGS sequence"/>
</dbReference>
<dbReference type="InterPro" id="IPR036097">
    <property type="entry name" value="HisK_dim/P_sf"/>
</dbReference>
<evidence type="ECO:0000256" key="7">
    <source>
        <dbReference type="ARBA" id="ARBA00022692"/>
    </source>
</evidence>
<dbReference type="Gene3D" id="3.30.450.40">
    <property type="match status" value="1"/>
</dbReference>
<sequence>MMTNSQVTFPGYHLAEQLYKGSRTLVYRGTRNTDGKPVIIKILRNEYPTFSELVQFRNQYTIAQNLDLPGIVKPLALKTYRNGYALVMPDEGYASLQNGYRETDGATGKQGDGEKKGKSAMLAPDKGISGQFSIAEFLKIGIQLAEILHGLSQNRVIHKDIKPANILIHPETKQVKLIDFSISSLLPKETQEVQNPNVLEGTLAYLSPEQTGRMNRGIDYRSDFYSLGVTFYELLTGKLPFQSDDPMELVHCHIAKTPSSVNTHQSSVIREEIPQILSDLVMKLMAKNVEERYQNALGLKSDLEQCLKQWTETGTIEEFELGQRDVRDRFIIPDKLYGREAEVAQLLTSFERVADGNSEIMLVAGYSGVGKTAVINEVHKPIVRQRGYFIKGKFDQFNRNIPFRAFVIAFRDLMGQLLSENDTQLEQWKTKILNALGENAQVIIEVIPELEGIIGEQPLVPELSGTAAQNRFNLLFNKFVRVFATKNHPLVLFLDDLQWADSASLNLLKLLMGDAETEYSLVLGAYRDNEVYPAHPLMLTLDEIKKNEATVNTIILNPLTQSGLNHLIANTLSCPLELAVPLTELVYQKTKGNPFFATQFIKGLHEDGEITFNLNTGYWQCDIAKVRQLSLTDDVVAFIASRLHKLSKRTQEVLKLAACIGNTFDLATLAIISELPQENVATALWKALQEGLVLPVSETYKFFQGSQENQEDSSQNISVGYKFLHDRVQQASYSLIPDDEKQATHLSIGQLLKNQTPPDQQEEKIFEIVNQLNMGKELISSPAQRDELAQLNLLATQKAKTATAYQAAWEYCATGIGLLAGNCWETQYKLILDLYVEGLESAYLSANFEKAEKYADIVLKRANSLLDKVKVYEVQIQMGMAKNESLKAIQIALEVLELLGVELPKTPTMKDIQAALQEVGTLCADKSIEDFMNLPEMTDPTKIAALQILSNVIPPSTVSAPALFPLIVAQQVILSVKYGNAPLSAYAYVSYGFLLCAMEGGIEQGYEFGQLALLMLERSNSQELKAKILMIFYSFICCWKNHPKIALQPLLEAHQSGLENGDIEFSGYSTINYGIHSFLIGRHLQDTQKIISNYTDFQYQIKLDSIAIRNRVFQQLVLNLAEDSSNPCLLEGSVYDERKMLSVHQEQEDGTSILLVYFSKLVLCYLFNNLQQSIEHAKNAEPYLDAMRATHFVPIFHFYKSLAHLAIYNQAPERQAILECVAENQKKMEYWAHHAPMNFQHKYDLVEAEKHRVLGEKMEAIELYEKAIAGAKANKYLQEEALGNELAAKFYLDWGKDTIAQAYLQEAYYCYARWGAKAKTDHLEANYPQLLAPILQPQPSPLNSTATIALTSSSTTSSALDFTSILKASQTLSGEIELNALLSQLMHIVLENAGADTGALILNHSGTWEIAARCTNGNTQLSNILLEQADSLPISIINTVKRTQKTVLINQLAKDTRFAGDAYLIQQQPKSLFCTPILNQNQLIGILYLENNLSVDAFMPERIEVLNLLCSQAAISIENARLYRTLEYKVEERTAALRESNRQLEIAREAADSANAAKSRFLANMSHELRSPLNAILGFAQIMTRSQNLPSEHQENVGIISRSGEHLLTLINNVLDLSKIEAGKTTLNPKNFDLHRLLDDIYDMFQLKAKQKGLQLLVEYDVKIPRYIHTDEVKLRQVLINLINNALKFTAQGRVSLWVRYRENEEQVNLAFEIEDTGAGIAPEEMESLFEAFSQTETGKQAKEGTGLGLSISRKFVQLMGGEMKVSSQVGVGTTFSFELSVPVADSSEMEIQSSQRHRVIALKPHQPTYRILVVDDKTLNRQLLVKLLSPLGFTLKEAENGAEAVEIWQEWQPHLIWMDMQMPVMDGWTATQKIKSIDKEGGEGTKILALTASVLEEERASVMQAGCDDFLRKPFREEQIFQAMAKHLGVEYCREKVVTTETRTIAGNQEQALTVEAFAALPEEWVVQLKEAIWISDLDLIATMVKQIATKDAALAETLKQCLHNFEYEKVLSLIDAGK</sequence>
<evidence type="ECO:0000313" key="20">
    <source>
        <dbReference type="Proteomes" id="UP000654482"/>
    </source>
</evidence>
<dbReference type="PRINTS" id="PR00344">
    <property type="entry name" value="BCTRLSENSOR"/>
</dbReference>
<evidence type="ECO:0000256" key="4">
    <source>
        <dbReference type="ARBA" id="ARBA00012438"/>
    </source>
</evidence>